<keyword evidence="3" id="KW-1185">Reference proteome</keyword>
<name>A0A5C4L8K1_9HYPH</name>
<evidence type="ECO:0000313" key="2">
    <source>
        <dbReference type="EMBL" id="TNC07989.1"/>
    </source>
</evidence>
<dbReference type="AlphaFoldDB" id="A0A5C4L8K1"/>
<comment type="caution">
    <text evidence="2">The sequence shown here is derived from an EMBL/GenBank/DDBJ whole genome shotgun (WGS) entry which is preliminary data.</text>
</comment>
<proteinExistence type="predicted"/>
<evidence type="ECO:0000256" key="1">
    <source>
        <dbReference type="SAM" id="MobiDB-lite"/>
    </source>
</evidence>
<accession>A0A5C4L8K1</accession>
<feature type="compositionally biased region" description="Basic and acidic residues" evidence="1">
    <location>
        <begin position="74"/>
        <end position="87"/>
    </location>
</feature>
<dbReference type="RefSeq" id="WP_139039852.1">
    <property type="nucleotide sequence ID" value="NZ_VDDA01000028.1"/>
</dbReference>
<feature type="region of interest" description="Disordered" evidence="1">
    <location>
        <begin position="74"/>
        <end position="104"/>
    </location>
</feature>
<sequence>MLTADGAAETKHFAPAVTVTPPAPSNADVVACAEALAKAAGRKGKPSDFIAPAQVDGRTEEGRRFADLVHDLTAERPSDGRRVDRRFPGGAQGKTHDVRHAAPR</sequence>
<dbReference type="EMBL" id="VDDA01000028">
    <property type="protein sequence ID" value="TNC07989.1"/>
    <property type="molecule type" value="Genomic_DNA"/>
</dbReference>
<protein>
    <submittedName>
        <fullName evidence="2">Uncharacterized protein</fullName>
    </submittedName>
</protein>
<reference evidence="2 3" key="1">
    <citation type="submission" date="2019-06" db="EMBL/GenBank/DDBJ databases">
        <title>Genome of Methylobacterium sp. 17Sr1-39.</title>
        <authorList>
            <person name="Seo T."/>
        </authorList>
    </citation>
    <scope>NUCLEOTIDE SEQUENCE [LARGE SCALE GENOMIC DNA]</scope>
    <source>
        <strain evidence="2 3">17Sr1-39</strain>
    </source>
</reference>
<evidence type="ECO:0000313" key="3">
    <source>
        <dbReference type="Proteomes" id="UP000305267"/>
    </source>
</evidence>
<gene>
    <name evidence="2" type="ORF">FF100_30800</name>
</gene>
<dbReference type="Proteomes" id="UP000305267">
    <property type="component" value="Unassembled WGS sequence"/>
</dbReference>
<organism evidence="2 3">
    <name type="scientific">Methylobacterium terricola</name>
    <dbReference type="NCBI Taxonomy" id="2583531"/>
    <lineage>
        <taxon>Bacteria</taxon>
        <taxon>Pseudomonadati</taxon>
        <taxon>Pseudomonadota</taxon>
        <taxon>Alphaproteobacteria</taxon>
        <taxon>Hyphomicrobiales</taxon>
        <taxon>Methylobacteriaceae</taxon>
        <taxon>Methylobacterium</taxon>
    </lineage>
</organism>
<feature type="compositionally biased region" description="Basic and acidic residues" evidence="1">
    <location>
        <begin position="94"/>
        <end position="104"/>
    </location>
</feature>